<dbReference type="PANTHER" id="PTHR48165">
    <property type="entry name" value="BNAC03G44900D PROTEIN"/>
    <property type="match status" value="1"/>
</dbReference>
<dbReference type="Proteomes" id="UP001443914">
    <property type="component" value="Unassembled WGS sequence"/>
</dbReference>
<protein>
    <submittedName>
        <fullName evidence="1">Uncharacterized protein</fullName>
    </submittedName>
</protein>
<evidence type="ECO:0000313" key="2">
    <source>
        <dbReference type="Proteomes" id="UP001443914"/>
    </source>
</evidence>
<comment type="caution">
    <text evidence="1">The sequence shown here is derived from an EMBL/GenBank/DDBJ whole genome shotgun (WGS) entry which is preliminary data.</text>
</comment>
<gene>
    <name evidence="1" type="ORF">RND81_09G188200</name>
</gene>
<keyword evidence="2" id="KW-1185">Reference proteome</keyword>
<organism evidence="1 2">
    <name type="scientific">Saponaria officinalis</name>
    <name type="common">Common soapwort</name>
    <name type="synonym">Lychnis saponaria</name>
    <dbReference type="NCBI Taxonomy" id="3572"/>
    <lineage>
        <taxon>Eukaryota</taxon>
        <taxon>Viridiplantae</taxon>
        <taxon>Streptophyta</taxon>
        <taxon>Embryophyta</taxon>
        <taxon>Tracheophyta</taxon>
        <taxon>Spermatophyta</taxon>
        <taxon>Magnoliopsida</taxon>
        <taxon>eudicotyledons</taxon>
        <taxon>Gunneridae</taxon>
        <taxon>Pentapetalae</taxon>
        <taxon>Caryophyllales</taxon>
        <taxon>Caryophyllaceae</taxon>
        <taxon>Caryophylleae</taxon>
        <taxon>Saponaria</taxon>
    </lineage>
</organism>
<reference evidence="1" key="1">
    <citation type="submission" date="2024-03" db="EMBL/GenBank/DDBJ databases">
        <title>WGS assembly of Saponaria officinalis var. Norfolk2.</title>
        <authorList>
            <person name="Jenkins J."/>
            <person name="Shu S."/>
            <person name="Grimwood J."/>
            <person name="Barry K."/>
            <person name="Goodstein D."/>
            <person name="Schmutz J."/>
            <person name="Leebens-Mack J."/>
            <person name="Osbourn A."/>
        </authorList>
    </citation>
    <scope>NUCLEOTIDE SEQUENCE [LARGE SCALE GENOMIC DNA]</scope>
    <source>
        <strain evidence="1">JIC</strain>
    </source>
</reference>
<dbReference type="AlphaFoldDB" id="A0AAW1IMQ3"/>
<proteinExistence type="predicted"/>
<name>A0AAW1IMQ3_SAPOF</name>
<sequence length="109" mass="12616">MLRTFDSLRRHCLAKRKSPKVADEAMFHDPDRAEISIYGRQSTRTRPIKAGFSVISTIVRVPFSVLSCFCYHHGNNRVLDGMWVSSDIVRNSEIDHLMVRDSMRYAILM</sequence>
<accession>A0AAW1IMQ3</accession>
<dbReference type="EMBL" id="JBDFQZ010000009">
    <property type="protein sequence ID" value="KAK9691302.1"/>
    <property type="molecule type" value="Genomic_DNA"/>
</dbReference>
<evidence type="ECO:0000313" key="1">
    <source>
        <dbReference type="EMBL" id="KAK9691302.1"/>
    </source>
</evidence>
<dbReference type="PANTHER" id="PTHR48165:SF1">
    <property type="entry name" value="TRANSMEMBRANE PROTEIN"/>
    <property type="match status" value="1"/>
</dbReference>